<dbReference type="OrthoDB" id="5953249at2759"/>
<dbReference type="GO" id="GO:0003676">
    <property type="term" value="F:nucleic acid binding"/>
    <property type="evidence" value="ECO:0007669"/>
    <property type="project" value="InterPro"/>
</dbReference>
<evidence type="ECO:0000259" key="2">
    <source>
        <dbReference type="Pfam" id="PF21762"/>
    </source>
</evidence>
<feature type="domain" description="Gfd2/YDR514C-like C-terminal" evidence="2">
    <location>
        <begin position="176"/>
        <end position="356"/>
    </location>
</feature>
<reference evidence="3" key="2">
    <citation type="submission" date="2020-11" db="EMBL/GenBank/DDBJ databases">
        <authorList>
            <consortium name="DOE Joint Genome Institute"/>
            <person name="Kuo A."/>
            <person name="Miyauchi S."/>
            <person name="Kiss E."/>
            <person name="Drula E."/>
            <person name="Kohler A."/>
            <person name="Sanchez-Garcia M."/>
            <person name="Andreopoulos B."/>
            <person name="Barry K.W."/>
            <person name="Bonito G."/>
            <person name="Buee M."/>
            <person name="Carver A."/>
            <person name="Chen C."/>
            <person name="Cichocki N."/>
            <person name="Clum A."/>
            <person name="Culley D."/>
            <person name="Crous P.W."/>
            <person name="Fauchery L."/>
            <person name="Girlanda M."/>
            <person name="Hayes R."/>
            <person name="Keri Z."/>
            <person name="Labutti K."/>
            <person name="Lipzen A."/>
            <person name="Lombard V."/>
            <person name="Magnuson J."/>
            <person name="Maillard F."/>
            <person name="Morin E."/>
            <person name="Murat C."/>
            <person name="Nolan M."/>
            <person name="Ohm R."/>
            <person name="Pangilinan J."/>
            <person name="Pereira M."/>
            <person name="Perotto S."/>
            <person name="Peter M."/>
            <person name="Riley R."/>
            <person name="Sitrit Y."/>
            <person name="Stielow B."/>
            <person name="Szollosi G."/>
            <person name="Zifcakova L."/>
            <person name="Stursova M."/>
            <person name="Spatafora J.W."/>
            <person name="Tedersoo L."/>
            <person name="Vaario L.-M."/>
            <person name="Yamada A."/>
            <person name="Yan M."/>
            <person name="Wang P."/>
            <person name="Xu J."/>
            <person name="Bruns T."/>
            <person name="Baldrian P."/>
            <person name="Vilgalys R."/>
            <person name="Henrissat B."/>
            <person name="Grigoriev I.V."/>
            <person name="Hibbett D."/>
            <person name="Nagy L.G."/>
            <person name="Martin F.M."/>
        </authorList>
    </citation>
    <scope>NUCLEOTIDE SEQUENCE</scope>
    <source>
        <strain evidence="3">UH-Tt-Lm1</strain>
    </source>
</reference>
<gene>
    <name evidence="3" type="ORF">BJ322DRAFT_1084680</name>
</gene>
<reference evidence="3" key="1">
    <citation type="journal article" date="2020" name="Nat. Commun.">
        <title>Large-scale genome sequencing of mycorrhizal fungi provides insights into the early evolution of symbiotic traits.</title>
        <authorList>
            <person name="Miyauchi S."/>
            <person name="Kiss E."/>
            <person name="Kuo A."/>
            <person name="Drula E."/>
            <person name="Kohler A."/>
            <person name="Sanchez-Garcia M."/>
            <person name="Morin E."/>
            <person name="Andreopoulos B."/>
            <person name="Barry K.W."/>
            <person name="Bonito G."/>
            <person name="Buee M."/>
            <person name="Carver A."/>
            <person name="Chen C."/>
            <person name="Cichocki N."/>
            <person name="Clum A."/>
            <person name="Culley D."/>
            <person name="Crous P.W."/>
            <person name="Fauchery L."/>
            <person name="Girlanda M."/>
            <person name="Hayes R.D."/>
            <person name="Keri Z."/>
            <person name="LaButti K."/>
            <person name="Lipzen A."/>
            <person name="Lombard V."/>
            <person name="Magnuson J."/>
            <person name="Maillard F."/>
            <person name="Murat C."/>
            <person name="Nolan M."/>
            <person name="Ohm R.A."/>
            <person name="Pangilinan J."/>
            <person name="Pereira M.F."/>
            <person name="Perotto S."/>
            <person name="Peter M."/>
            <person name="Pfister S."/>
            <person name="Riley R."/>
            <person name="Sitrit Y."/>
            <person name="Stielow J.B."/>
            <person name="Szollosi G."/>
            <person name="Zifcakova L."/>
            <person name="Stursova M."/>
            <person name="Spatafora J.W."/>
            <person name="Tedersoo L."/>
            <person name="Vaario L.M."/>
            <person name="Yamada A."/>
            <person name="Yan M."/>
            <person name="Wang P."/>
            <person name="Xu J."/>
            <person name="Bruns T."/>
            <person name="Baldrian P."/>
            <person name="Vilgalys R."/>
            <person name="Dunand C."/>
            <person name="Henrissat B."/>
            <person name="Grigoriev I.V."/>
            <person name="Hibbett D."/>
            <person name="Nagy L.G."/>
            <person name="Martin F.M."/>
        </authorList>
    </citation>
    <scope>NUCLEOTIDE SEQUENCE</scope>
    <source>
        <strain evidence="3">UH-Tt-Lm1</strain>
    </source>
</reference>
<keyword evidence="4" id="KW-1185">Reference proteome</keyword>
<dbReference type="GO" id="GO:0005634">
    <property type="term" value="C:nucleus"/>
    <property type="evidence" value="ECO:0007669"/>
    <property type="project" value="TreeGrafter"/>
</dbReference>
<evidence type="ECO:0000256" key="1">
    <source>
        <dbReference type="SAM" id="MobiDB-lite"/>
    </source>
</evidence>
<dbReference type="Proteomes" id="UP000736335">
    <property type="component" value="Unassembled WGS sequence"/>
</dbReference>
<proteinExistence type="predicted"/>
<protein>
    <recommendedName>
        <fullName evidence="2">Gfd2/YDR514C-like C-terminal domain-containing protein</fullName>
    </recommendedName>
</protein>
<dbReference type="AlphaFoldDB" id="A0A9P6L2S8"/>
<dbReference type="InterPro" id="IPR036397">
    <property type="entry name" value="RNaseH_sf"/>
</dbReference>
<accession>A0A9P6L2S8</accession>
<comment type="caution">
    <text evidence="3">The sequence shown here is derived from an EMBL/GenBank/DDBJ whole genome shotgun (WGS) entry which is preliminary data.</text>
</comment>
<dbReference type="SUPFAM" id="SSF53098">
    <property type="entry name" value="Ribonuclease H-like"/>
    <property type="match status" value="1"/>
</dbReference>
<dbReference type="PANTHER" id="PTHR28083">
    <property type="entry name" value="GOOD FOR FULL DBP5 ACTIVITY PROTEIN 2"/>
    <property type="match status" value="1"/>
</dbReference>
<sequence>MPVATSDDTAPEGYTTVHGYYRFTDIFYEWSRALTDCDLQEVRNVKAFIAYDAIVDPEHPLAVEDGGFKMYLGTLPNGEKRLMFSSAQIEYIQYWLHAMKLTREPIALPSSEYLIQEKDLQHVSSVVYKSGQEFKKAQKVLEKNNKKLKGTSTLLGTRRLNFDRARSFWLDKRGAWLAIDFEDWDREHTVLLEFGYSWVQWRDGQKIEDRGHLIVKEHKKYFNTYVPNYREHYNFGTSEEVSRAEFKQKINDLITDLSQDQPLFLIFHDYRGDIEHLQSKAIQAPISGFTTVIPELVPSRGIFVLDTRELFSALEGESFVNHSKLERVCRLLGFKPEYLHNAGNDAHYTMLVAAEMISNEEVDTQRERRWPGRTSTTGVGGGPGVRVQFNQWEEESDISDTEGILGGWARAGNVPT</sequence>
<dbReference type="InterPro" id="IPR012337">
    <property type="entry name" value="RNaseH-like_sf"/>
</dbReference>
<dbReference type="PANTHER" id="PTHR28083:SF1">
    <property type="entry name" value="GOOD FOR FULL DBP5 ACTIVITY PROTEIN 2"/>
    <property type="match status" value="1"/>
</dbReference>
<dbReference type="EMBL" id="WIUZ02000017">
    <property type="protein sequence ID" value="KAF9780119.1"/>
    <property type="molecule type" value="Genomic_DNA"/>
</dbReference>
<feature type="region of interest" description="Disordered" evidence="1">
    <location>
        <begin position="362"/>
        <end position="385"/>
    </location>
</feature>
<evidence type="ECO:0000313" key="3">
    <source>
        <dbReference type="EMBL" id="KAF9780119.1"/>
    </source>
</evidence>
<evidence type="ECO:0000313" key="4">
    <source>
        <dbReference type="Proteomes" id="UP000736335"/>
    </source>
</evidence>
<dbReference type="Pfam" id="PF21762">
    <property type="entry name" value="DEDDh_C"/>
    <property type="match status" value="1"/>
</dbReference>
<organism evidence="3 4">
    <name type="scientific">Thelephora terrestris</name>
    <dbReference type="NCBI Taxonomy" id="56493"/>
    <lineage>
        <taxon>Eukaryota</taxon>
        <taxon>Fungi</taxon>
        <taxon>Dikarya</taxon>
        <taxon>Basidiomycota</taxon>
        <taxon>Agaricomycotina</taxon>
        <taxon>Agaricomycetes</taxon>
        <taxon>Thelephorales</taxon>
        <taxon>Thelephoraceae</taxon>
        <taxon>Thelephora</taxon>
    </lineage>
</organism>
<dbReference type="Gene3D" id="3.30.420.10">
    <property type="entry name" value="Ribonuclease H-like superfamily/Ribonuclease H"/>
    <property type="match status" value="1"/>
</dbReference>
<name>A0A9P6L2S8_9AGAM</name>
<dbReference type="InterPro" id="IPR048519">
    <property type="entry name" value="Gfd2/YDR514C-like_C"/>
</dbReference>
<dbReference type="InterPro" id="IPR040151">
    <property type="entry name" value="Gfd2/YDR514C-like"/>
</dbReference>